<dbReference type="OrthoDB" id="6768at2157"/>
<dbReference type="GeneID" id="5709672"/>
<feature type="binding site" evidence="2">
    <location>
        <position position="158"/>
    </location>
    <ligand>
        <name>Zn(2+)</name>
        <dbReference type="ChEBI" id="CHEBI:29105"/>
    </ligand>
</feature>
<dbReference type="AlphaFoldDB" id="A8MC48"/>
<evidence type="ECO:0000313" key="5">
    <source>
        <dbReference type="Proteomes" id="UP000001137"/>
    </source>
</evidence>
<dbReference type="InterPro" id="IPR012340">
    <property type="entry name" value="NA-bd_OB-fold"/>
</dbReference>
<reference evidence="4 5" key="1">
    <citation type="submission" date="2007-10" db="EMBL/GenBank/DDBJ databases">
        <title>Complete sequence of Caldivirga maquilingensis IC-167.</title>
        <authorList>
            <consortium name="US DOE Joint Genome Institute"/>
            <person name="Copeland A."/>
            <person name="Lucas S."/>
            <person name="Lapidus A."/>
            <person name="Barry K."/>
            <person name="Glavina del Rio T."/>
            <person name="Dalin E."/>
            <person name="Tice H."/>
            <person name="Pitluck S."/>
            <person name="Saunders E."/>
            <person name="Brettin T."/>
            <person name="Bruce D."/>
            <person name="Detter J.C."/>
            <person name="Han C."/>
            <person name="Schmutz J."/>
            <person name="Larimer F."/>
            <person name="Land M."/>
            <person name="Hauser L."/>
            <person name="Kyrpides N."/>
            <person name="Ivanova N."/>
            <person name="Biddle J.F."/>
            <person name="Zhang Z."/>
            <person name="Fitz-Gibbon S.T."/>
            <person name="Lowe T.M."/>
            <person name="Saltikov C."/>
            <person name="House C.H."/>
            <person name="Richardson P."/>
        </authorList>
    </citation>
    <scope>NUCLEOTIDE SEQUENCE [LARGE SCALE GENOMIC DNA]</scope>
    <source>
        <strain evidence="5">ATCC 700844 / DSM 13496 / JCM 10307 / IC-167</strain>
    </source>
</reference>
<feature type="domain" description="Exosome complex component N-terminal" evidence="3">
    <location>
        <begin position="10"/>
        <end position="43"/>
    </location>
</feature>
<dbReference type="PANTHER" id="PTHR12686:SF8">
    <property type="entry name" value="EXOSOME COMPLEX COMPONENT CSL4"/>
    <property type="match status" value="1"/>
</dbReference>
<dbReference type="EMBL" id="CP000852">
    <property type="protein sequence ID" value="ABW01354.1"/>
    <property type="molecule type" value="Genomic_DNA"/>
</dbReference>
<protein>
    <recommendedName>
        <fullName evidence="2">Exosome complex component Csl4</fullName>
    </recommendedName>
</protein>
<dbReference type="HAMAP" id="MF_00975">
    <property type="entry name" value="Exosome_Csl4"/>
    <property type="match status" value="1"/>
</dbReference>
<dbReference type="GO" id="GO:0006396">
    <property type="term" value="P:RNA processing"/>
    <property type="evidence" value="ECO:0007669"/>
    <property type="project" value="InterPro"/>
</dbReference>
<gene>
    <name evidence="2" type="primary">csl4</name>
    <name evidence="4" type="ordered locus">Cmaq_0509</name>
</gene>
<dbReference type="HOGENOM" id="CLU_067135_1_1_2"/>
<dbReference type="GO" id="GO:0006401">
    <property type="term" value="P:RNA catabolic process"/>
    <property type="evidence" value="ECO:0007669"/>
    <property type="project" value="UniProtKB-UniRule"/>
</dbReference>
<dbReference type="InterPro" id="IPR039771">
    <property type="entry name" value="Csl4"/>
</dbReference>
<organism evidence="4 5">
    <name type="scientific">Caldivirga maquilingensis (strain ATCC 700844 / DSM 13496 / JCM 10307 / IC-167)</name>
    <dbReference type="NCBI Taxonomy" id="397948"/>
    <lineage>
        <taxon>Archaea</taxon>
        <taxon>Thermoproteota</taxon>
        <taxon>Thermoprotei</taxon>
        <taxon>Thermoproteales</taxon>
        <taxon>Thermoproteaceae</taxon>
        <taxon>Caldivirga</taxon>
    </lineage>
</organism>
<comment type="subcellular location">
    <subcellularLocation>
        <location evidence="2">Cytoplasm</location>
    </subcellularLocation>
</comment>
<dbReference type="PANTHER" id="PTHR12686">
    <property type="entry name" value="3'-5' EXORIBONUCLEASE CSL4-RELATED"/>
    <property type="match status" value="1"/>
</dbReference>
<dbReference type="STRING" id="397948.Cmaq_0509"/>
<dbReference type="GO" id="GO:0000178">
    <property type="term" value="C:exosome (RNase complex)"/>
    <property type="evidence" value="ECO:0007669"/>
    <property type="project" value="UniProtKB-KW"/>
</dbReference>
<accession>A8MC48</accession>
<dbReference type="Gene3D" id="2.40.50.140">
    <property type="entry name" value="Nucleic acid-binding proteins"/>
    <property type="match status" value="1"/>
</dbReference>
<keyword evidence="2" id="KW-0862">Zinc</keyword>
<evidence type="ECO:0000313" key="4">
    <source>
        <dbReference type="EMBL" id="ABW01354.1"/>
    </source>
</evidence>
<comment type="function">
    <text evidence="2">Non-catalytic component of the exosome, which is a complex involved in RNA degradation. Increases the RNA binding and the efficiency of RNA degradation. Helpful for the interaction of the exosome with A-poor RNAs.</text>
</comment>
<dbReference type="NCBIfam" id="NF034126">
    <property type="entry name" value="PRK09521.1"/>
    <property type="match status" value="1"/>
</dbReference>
<keyword evidence="5" id="KW-1185">Reference proteome</keyword>
<comment type="subunit">
    <text evidence="2">Component of the archaeal exosome complex. Forms a trimer of Rrp4 and/or Csl4 subunits. The trimer associates with an hexameric ring-like arrangement composed of 3 Rrp41-Rrp42 heterodimers. Interacts with DnaG.</text>
</comment>
<comment type="similarity">
    <text evidence="2">Belongs to the CSL4 family.</text>
</comment>
<dbReference type="InterPro" id="IPR030850">
    <property type="entry name" value="Exosome_Csl4_arc"/>
</dbReference>
<evidence type="ECO:0000256" key="1">
    <source>
        <dbReference type="ARBA" id="ARBA00022835"/>
    </source>
</evidence>
<evidence type="ECO:0000256" key="2">
    <source>
        <dbReference type="HAMAP-Rule" id="MF_00975"/>
    </source>
</evidence>
<keyword evidence="2" id="KW-0963">Cytoplasm</keyword>
<feature type="binding site" evidence="2">
    <location>
        <position position="175"/>
    </location>
    <ligand>
        <name>Zn(2+)</name>
        <dbReference type="ChEBI" id="CHEBI:29105"/>
    </ligand>
</feature>
<sequence length="186" mass="20431">MQGSSVSKALVTPGEELGVEEEYLPGDNAYVDSGYVKSMVLGIAEWDRVNHVVNVKPLKLSLIRPGQIVYGKVYYFPNDKVAMVRIFAVQHQDGVRRIQAETGILYVTYASEERLSTIYDAVGLGDLIKARVLSSKPPYHISLRGPLLGVVETRCPQCRAVIVPSTSSKITCPVCGFVFRRKVAAS</sequence>
<dbReference type="Gene3D" id="2.40.50.100">
    <property type="match status" value="1"/>
</dbReference>
<dbReference type="Pfam" id="PF14382">
    <property type="entry name" value="ECR1_N"/>
    <property type="match status" value="1"/>
</dbReference>
<dbReference type="GO" id="GO:0005737">
    <property type="term" value="C:cytoplasm"/>
    <property type="evidence" value="ECO:0007669"/>
    <property type="project" value="UniProtKB-SubCell"/>
</dbReference>
<dbReference type="GO" id="GO:0008270">
    <property type="term" value="F:zinc ion binding"/>
    <property type="evidence" value="ECO:0007669"/>
    <property type="project" value="UniProtKB-UniRule"/>
</dbReference>
<keyword evidence="2" id="KW-0479">Metal-binding</keyword>
<dbReference type="RefSeq" id="WP_012185574.1">
    <property type="nucleotide sequence ID" value="NC_009954.1"/>
</dbReference>
<evidence type="ECO:0000259" key="3">
    <source>
        <dbReference type="Pfam" id="PF14382"/>
    </source>
</evidence>
<dbReference type="SUPFAM" id="SSF50249">
    <property type="entry name" value="Nucleic acid-binding proteins"/>
    <property type="match status" value="1"/>
</dbReference>
<dbReference type="Proteomes" id="UP000001137">
    <property type="component" value="Chromosome"/>
</dbReference>
<keyword evidence="1 2" id="KW-0271">Exosome</keyword>
<dbReference type="KEGG" id="cma:Cmaq_0509"/>
<dbReference type="eggNOG" id="arCOG00676">
    <property type="taxonomic scope" value="Archaea"/>
</dbReference>
<proteinExistence type="inferred from homology"/>
<name>A8MC48_CALMQ</name>
<dbReference type="SUPFAM" id="SSF110324">
    <property type="entry name" value="Ribosomal L27 protein-like"/>
    <property type="match status" value="1"/>
</dbReference>
<feature type="binding site" evidence="2">
    <location>
        <position position="172"/>
    </location>
    <ligand>
        <name>Zn(2+)</name>
        <dbReference type="ChEBI" id="CHEBI:29105"/>
    </ligand>
</feature>
<feature type="binding site" evidence="2">
    <location>
        <position position="155"/>
    </location>
    <ligand>
        <name>Zn(2+)</name>
        <dbReference type="ChEBI" id="CHEBI:29105"/>
    </ligand>
</feature>
<dbReference type="InterPro" id="IPR025721">
    <property type="entry name" value="Exosome_cplx_N_dom"/>
</dbReference>